<evidence type="ECO:0000256" key="22">
    <source>
        <dbReference type="PIRSR" id="PIRSR606710-1"/>
    </source>
</evidence>
<dbReference type="Proteomes" id="UP000383932">
    <property type="component" value="Unassembled WGS sequence"/>
</dbReference>
<organism evidence="27 28">
    <name type="scientific">Ceratobasidium theobromae</name>
    <dbReference type="NCBI Taxonomy" id="1582974"/>
    <lineage>
        <taxon>Eukaryota</taxon>
        <taxon>Fungi</taxon>
        <taxon>Dikarya</taxon>
        <taxon>Basidiomycota</taxon>
        <taxon>Agaricomycotina</taxon>
        <taxon>Agaricomycetes</taxon>
        <taxon>Cantharellales</taxon>
        <taxon>Ceratobasidiaceae</taxon>
        <taxon>Ceratobasidium</taxon>
    </lineage>
</organism>
<feature type="region of interest" description="Disordered" evidence="24">
    <location>
        <begin position="825"/>
        <end position="848"/>
    </location>
</feature>
<dbReference type="GO" id="GO:0004553">
    <property type="term" value="F:hydrolase activity, hydrolyzing O-glycosyl compounds"/>
    <property type="evidence" value="ECO:0007669"/>
    <property type="project" value="InterPro"/>
</dbReference>
<dbReference type="Gene3D" id="2.60.120.200">
    <property type="match status" value="2"/>
</dbReference>
<comment type="similarity">
    <text evidence="6">Belongs to the class II fructose-bisphosphate aldolase family.</text>
</comment>
<dbReference type="SUPFAM" id="SSF49899">
    <property type="entry name" value="Concanavalin A-like lectins/glucanases"/>
    <property type="match status" value="1"/>
</dbReference>
<feature type="domain" description="GH16" evidence="26">
    <location>
        <begin position="924"/>
        <end position="1300"/>
    </location>
</feature>
<dbReference type="FunFam" id="3.20.20.70:FF:000013">
    <property type="entry name" value="Class II fructose-bisphosphate aldolase"/>
    <property type="match status" value="1"/>
</dbReference>
<sequence length="1349" mass="147145">MRFAFSVSVFSLLSGLVAAYPNPGYVTGSLDVHDPSICRDSSGKYFLFSTGVNIPVRTSTDRIAWTYVGNVWSSGQATWTNSYTGTTDGSLWAPDCTYKNGEFYLYYAASTFGSQNSAIFFAKSTTGLPGSWTHQGLVISTSSSNNYNAIDPNLIIDGSNWWLSFGSYWTGIKLVQLGSSTGKPSSSTIYSIAQRTANSGAVEAPIIVKNGSYYYLFTSWDKCCSGTSSTYNVRVGRATSITGPYVDQSGVALTSGGGTLILGSHDSIIGPGGQSVFKDTDAWVIDYHYYTSTGSLLGINLLDFSSGWPVRLRPKRAVAHIPNYAAAKPDVARTRVPDGFGQSCDLIGSDASFPRGYIIPASASFVATAIFSPSTCLPAWVSSTLFQCTGVLTGDNVRKLFEYAREHNFAIPAVNVTSSSTANAVLEAARDIKAPIIIQVSQGGSAYYAGKGLPNDKQQASIIGAVAAAHHVRTVAKSYGVPVVLHTDHCAHKLLPWFDGMLEADEAYFKEHKEPLFSSHMLDLSEETKDKNIKICVEYFTRMAKMNQWLEMEIGITGGEEDGVDNTGVDNAALYTQPEDVYDVHDALIKISPNFSIAAAFGNVHGVYKPGNVVLRPEILRNHQAHAAGKIGGKNQKPLFLVFHGGSGSTKEEIKTAVESGVVKMNVDTDTQFAYLSGMRDFFKAKEAYLQTQVGNPEGPDKPNKKYYDPRVWVREGEKTLAERVKVACKDLGNAVMFHRDSKKPPTMHSPYPTGSASPLGSSVSLLDQQGRGDSHFQATHMLLSPGARSPRGAMPLGSSYGSSYESSDAFSSKYALAPDPSKWGAQIDKGYPEPDDELHNPDPHRDRRYDSGGTFCTARGFMNLGCLLILVLGLMGLFAGYPLAVHFTQKQMSTLGGYNLGGINASGQVPEMPGNFGLIDRDTPTDALTYTSIEDGSEWDLVFSDEFNTEGRSFYPGDDPYWEAVDLHYWGTNNLEWYSPDTVTTSNGYLNITLEKVKWRGLEYKGGLIMSWNKFCFTGGYFVANVSLPGSSTQYGLWPAVWAMGNLGRAAYGASLDGMWPYTYDTCDVGTLPNQTFPDGTPINATRNGDPSKDNVLSYLPGQRLSACTCPGESHPGPKRPDGSFVGRAAPEIDVLEAQVDSGTLIGHVSMSGQWAPFNYAYHWHNTSENYAILDSETIMNTYVGGVYQQTTSGLALTNQNCYTQGPGCFAVYGFEYKAGTDGYITWVNDNKPSWTLRGAAMGPDPRVEIGARPIPQEPMYMIINLGMSLNFGPVDFENLKFPTWMLVDWVRVYQPKDAHNVGCDPPDYPTAEYIQTYIEAYTNPNLTTWVDDYKQVVPKNRLVDTCT</sequence>
<dbReference type="NCBIfam" id="NF006628">
    <property type="entry name" value="PRK09197.1"/>
    <property type="match status" value="1"/>
</dbReference>
<dbReference type="InterPro" id="IPR006411">
    <property type="entry name" value="Fruct_bisP_bact"/>
</dbReference>
<gene>
    <name evidence="27" type="ORF">CTheo_6865</name>
</gene>
<evidence type="ECO:0000256" key="25">
    <source>
        <dbReference type="SAM" id="SignalP"/>
    </source>
</evidence>
<dbReference type="InterPro" id="IPR013785">
    <property type="entry name" value="Aldolase_TIM"/>
</dbReference>
<evidence type="ECO:0000256" key="9">
    <source>
        <dbReference type="ARBA" id="ARBA00013068"/>
    </source>
</evidence>
<name>A0A5N5QE25_9AGAM</name>
<dbReference type="InterPro" id="IPR023296">
    <property type="entry name" value="Glyco_hydro_beta-prop_sf"/>
</dbReference>
<feature type="chain" id="PRO_5024324330" description="fructose-bisphosphate aldolase" evidence="25">
    <location>
        <begin position="20"/>
        <end position="1349"/>
    </location>
</feature>
<evidence type="ECO:0000313" key="27">
    <source>
        <dbReference type="EMBL" id="KAB5589698.1"/>
    </source>
</evidence>
<dbReference type="GO" id="GO:0004332">
    <property type="term" value="F:fructose-bisphosphate aldolase activity"/>
    <property type="evidence" value="ECO:0007669"/>
    <property type="project" value="UniProtKB-EC"/>
</dbReference>
<dbReference type="PROSITE" id="PS51762">
    <property type="entry name" value="GH16_2"/>
    <property type="match status" value="1"/>
</dbReference>
<evidence type="ECO:0000256" key="8">
    <source>
        <dbReference type="ARBA" id="ARBA00010962"/>
    </source>
</evidence>
<keyword evidence="20" id="KW-0326">Glycosidase</keyword>
<dbReference type="NCBIfam" id="TIGR00167">
    <property type="entry name" value="cbbA"/>
    <property type="match status" value="1"/>
</dbReference>
<evidence type="ECO:0000256" key="15">
    <source>
        <dbReference type="ARBA" id="ARBA00022989"/>
    </source>
</evidence>
<evidence type="ECO:0000313" key="28">
    <source>
        <dbReference type="Proteomes" id="UP000383932"/>
    </source>
</evidence>
<dbReference type="Gene3D" id="3.20.20.70">
    <property type="entry name" value="Aldolase class I"/>
    <property type="match status" value="1"/>
</dbReference>
<dbReference type="CDD" id="cd00946">
    <property type="entry name" value="FBP_aldolase_IIA"/>
    <property type="match status" value="1"/>
</dbReference>
<keyword evidence="19" id="KW-0456">Lyase</keyword>
<dbReference type="InterPro" id="IPR013320">
    <property type="entry name" value="ConA-like_dom_sf"/>
</dbReference>
<keyword evidence="14" id="KW-0735">Signal-anchor</keyword>
<comment type="similarity">
    <text evidence="7">Belongs to the glycosyl hydrolase 43 family.</text>
</comment>
<feature type="site" description="Important for catalytic activity, responsible for pKa modulation of the active site Glu and correct orientation of both the proton donor and substrate" evidence="23">
    <location>
        <position position="151"/>
    </location>
</feature>
<evidence type="ECO:0000256" key="13">
    <source>
        <dbReference type="ARBA" id="ARBA00022833"/>
    </source>
</evidence>
<dbReference type="InterPro" id="IPR005629">
    <property type="entry name" value="Skn1/Kre6/Sbg1"/>
</dbReference>
<dbReference type="Gene3D" id="2.115.10.20">
    <property type="entry name" value="Glycosyl hydrolase domain, family 43"/>
    <property type="match status" value="1"/>
</dbReference>
<evidence type="ECO:0000256" key="11">
    <source>
        <dbReference type="ARBA" id="ARBA00022723"/>
    </source>
</evidence>
<dbReference type="GO" id="GO:0016020">
    <property type="term" value="C:membrane"/>
    <property type="evidence" value="ECO:0007669"/>
    <property type="project" value="UniProtKB-SubCell"/>
</dbReference>
<keyword evidence="13" id="KW-0862">Zinc</keyword>
<feature type="signal peptide" evidence="25">
    <location>
        <begin position="1"/>
        <end position="19"/>
    </location>
</feature>
<keyword evidence="28" id="KW-1185">Reference proteome</keyword>
<evidence type="ECO:0000256" key="17">
    <source>
        <dbReference type="ARBA" id="ARBA00023152"/>
    </source>
</evidence>
<evidence type="ECO:0000256" key="12">
    <source>
        <dbReference type="ARBA" id="ARBA00022801"/>
    </source>
</evidence>
<feature type="active site" description="Proton donor" evidence="22">
    <location>
        <position position="203"/>
    </location>
</feature>
<dbReference type="EC" id="4.1.2.13" evidence="9"/>
<comment type="function">
    <text evidence="3">Catalyzes the aldol condensation of dihydroxyacetone phosphate (DHAP or glycerone-phosphate) with glyceraldehyde 3-phosphate (G3P) to form fructose 1,6-bisphosphate (FBP) in gluconeogenesis and the reverse reaction in glycolysis.</text>
</comment>
<evidence type="ECO:0000256" key="23">
    <source>
        <dbReference type="PIRSR" id="PIRSR606710-2"/>
    </source>
</evidence>
<dbReference type="SUPFAM" id="SSF51569">
    <property type="entry name" value="Aldolase"/>
    <property type="match status" value="1"/>
</dbReference>
<dbReference type="Pfam" id="PF03935">
    <property type="entry name" value="SKN1_KRE6_Sbg1"/>
    <property type="match status" value="1"/>
</dbReference>
<evidence type="ECO:0000256" key="19">
    <source>
        <dbReference type="ARBA" id="ARBA00023239"/>
    </source>
</evidence>
<evidence type="ECO:0000256" key="16">
    <source>
        <dbReference type="ARBA" id="ARBA00023136"/>
    </source>
</evidence>
<dbReference type="PROSITE" id="PS00806">
    <property type="entry name" value="ALDOLASE_CLASS_II_2"/>
    <property type="match status" value="1"/>
</dbReference>
<keyword evidence="11" id="KW-0479">Metal-binding</keyword>
<dbReference type="Pfam" id="PF04616">
    <property type="entry name" value="Glyco_hydro_43"/>
    <property type="match status" value="1"/>
</dbReference>
<reference evidence="27 28" key="1">
    <citation type="journal article" date="2019" name="Fungal Biol. Biotechnol.">
        <title>Draft genome sequence of fastidious pathogen Ceratobasidium theobromae, which causes vascular-streak dieback in Theobroma cacao.</title>
        <authorList>
            <person name="Ali S.S."/>
            <person name="Asman A."/>
            <person name="Shao J."/>
            <person name="Firmansyah A.P."/>
            <person name="Susilo A.W."/>
            <person name="Rosmana A."/>
            <person name="McMahon P."/>
            <person name="Junaid M."/>
            <person name="Guest D."/>
            <person name="Kheng T.Y."/>
            <person name="Meinhardt L.W."/>
            <person name="Bailey B.A."/>
        </authorList>
    </citation>
    <scope>NUCLEOTIDE SEQUENCE [LARGE SCALE GENOMIC DNA]</scope>
    <source>
        <strain evidence="27 28">CT2</strain>
    </source>
</reference>
<keyword evidence="16" id="KW-0472">Membrane</keyword>
<keyword evidence="21" id="KW-0961">Cell wall biogenesis/degradation</keyword>
<comment type="cofactor">
    <cofactor evidence="2">
        <name>Zn(2+)</name>
        <dbReference type="ChEBI" id="CHEBI:29105"/>
    </cofactor>
</comment>
<dbReference type="PANTHER" id="PTHR30559">
    <property type="entry name" value="FRUCTOSE-BISPHOSPHATE ALDOLASE CLASS 2"/>
    <property type="match status" value="1"/>
</dbReference>
<evidence type="ECO:0000256" key="10">
    <source>
        <dbReference type="ARBA" id="ARBA00022692"/>
    </source>
</evidence>
<protein>
    <recommendedName>
        <fullName evidence="9">fructose-bisphosphate aldolase</fullName>
        <ecNumber evidence="9">4.1.2.13</ecNumber>
    </recommendedName>
</protein>
<dbReference type="CDD" id="cd02180">
    <property type="entry name" value="GH16_fungal_KRE6_glucanase"/>
    <property type="match status" value="1"/>
</dbReference>
<keyword evidence="18" id="KW-0325">Glycoprotein</keyword>
<dbReference type="GO" id="GO:0006094">
    <property type="term" value="P:gluconeogenesis"/>
    <property type="evidence" value="ECO:0007669"/>
    <property type="project" value="TreeGrafter"/>
</dbReference>
<dbReference type="GO" id="GO:0006096">
    <property type="term" value="P:glycolytic process"/>
    <property type="evidence" value="ECO:0007669"/>
    <property type="project" value="UniProtKB-UniPathway"/>
</dbReference>
<dbReference type="GO" id="GO:0005829">
    <property type="term" value="C:cytosol"/>
    <property type="evidence" value="ECO:0007669"/>
    <property type="project" value="TreeGrafter"/>
</dbReference>
<dbReference type="GO" id="GO:0008270">
    <property type="term" value="F:zinc ion binding"/>
    <property type="evidence" value="ECO:0007669"/>
    <property type="project" value="InterPro"/>
</dbReference>
<comment type="similarity">
    <text evidence="8">Belongs to the SKN1/KRE6 family.</text>
</comment>
<proteinExistence type="inferred from homology"/>
<evidence type="ECO:0000256" key="1">
    <source>
        <dbReference type="ARBA" id="ARBA00000441"/>
    </source>
</evidence>
<feature type="active site" description="Proton acceptor" evidence="22">
    <location>
        <position position="34"/>
    </location>
</feature>
<dbReference type="UniPathway" id="UPA00109">
    <property type="reaction ID" value="UER00183"/>
</dbReference>
<keyword evidence="15" id="KW-1133">Transmembrane helix</keyword>
<comment type="catalytic activity">
    <reaction evidence="1">
        <text>beta-D-fructose 1,6-bisphosphate = D-glyceraldehyde 3-phosphate + dihydroxyacetone phosphate</text>
        <dbReference type="Rhea" id="RHEA:14729"/>
        <dbReference type="ChEBI" id="CHEBI:32966"/>
        <dbReference type="ChEBI" id="CHEBI:57642"/>
        <dbReference type="ChEBI" id="CHEBI:59776"/>
        <dbReference type="EC" id="4.1.2.13"/>
    </reaction>
</comment>
<dbReference type="NCBIfam" id="TIGR01520">
    <property type="entry name" value="FruBisAldo_II_A"/>
    <property type="match status" value="1"/>
</dbReference>
<dbReference type="PANTHER" id="PTHR30559:SF0">
    <property type="entry name" value="FRUCTOSE-BISPHOSPHATE ALDOLASE"/>
    <property type="match status" value="1"/>
</dbReference>
<comment type="caution">
    <text evidence="27">The sequence shown here is derived from an EMBL/GenBank/DDBJ whole genome shotgun (WGS) entry which is preliminary data.</text>
</comment>
<feature type="compositionally biased region" description="Basic and acidic residues" evidence="24">
    <location>
        <begin position="838"/>
        <end position="848"/>
    </location>
</feature>
<accession>A0A5N5QE25</accession>
<evidence type="ECO:0000256" key="4">
    <source>
        <dbReference type="ARBA" id="ARBA00004606"/>
    </source>
</evidence>
<evidence type="ECO:0000256" key="20">
    <source>
        <dbReference type="ARBA" id="ARBA00023295"/>
    </source>
</evidence>
<evidence type="ECO:0000256" key="3">
    <source>
        <dbReference type="ARBA" id="ARBA00002181"/>
    </source>
</evidence>
<evidence type="ECO:0000256" key="6">
    <source>
        <dbReference type="ARBA" id="ARBA00005812"/>
    </source>
</evidence>
<dbReference type="OrthoDB" id="412647at2759"/>
<evidence type="ECO:0000256" key="21">
    <source>
        <dbReference type="ARBA" id="ARBA00023316"/>
    </source>
</evidence>
<keyword evidence="10" id="KW-0812">Transmembrane</keyword>
<evidence type="ECO:0000256" key="24">
    <source>
        <dbReference type="SAM" id="MobiDB-lite"/>
    </source>
</evidence>
<dbReference type="Pfam" id="PF01116">
    <property type="entry name" value="F_bP_aldolase"/>
    <property type="match status" value="1"/>
</dbReference>
<evidence type="ECO:0000256" key="7">
    <source>
        <dbReference type="ARBA" id="ARBA00009865"/>
    </source>
</evidence>
<dbReference type="InterPro" id="IPR000757">
    <property type="entry name" value="Beta-glucanase-like"/>
</dbReference>
<keyword evidence="25" id="KW-0732">Signal</keyword>
<evidence type="ECO:0000256" key="18">
    <source>
        <dbReference type="ARBA" id="ARBA00023180"/>
    </source>
</evidence>
<comment type="subcellular location">
    <subcellularLocation>
        <location evidence="4">Membrane</location>
        <topology evidence="4">Single-pass type II membrane protein</topology>
    </subcellularLocation>
</comment>
<dbReference type="CDD" id="cd08998">
    <property type="entry name" value="GH43_Arb43a-like"/>
    <property type="match status" value="1"/>
</dbReference>
<evidence type="ECO:0000256" key="2">
    <source>
        <dbReference type="ARBA" id="ARBA00001947"/>
    </source>
</evidence>
<feature type="region of interest" description="Disordered" evidence="24">
    <location>
        <begin position="738"/>
        <end position="772"/>
    </location>
</feature>
<dbReference type="SUPFAM" id="SSF75005">
    <property type="entry name" value="Arabinanase/levansucrase/invertase"/>
    <property type="match status" value="1"/>
</dbReference>
<keyword evidence="12 27" id="KW-0378">Hydrolase</keyword>
<dbReference type="InterPro" id="IPR006710">
    <property type="entry name" value="Glyco_hydro_43"/>
</dbReference>
<dbReference type="FunFam" id="2.60.120.200:FF:000259">
    <property type="entry name" value="Chromosome 9, whole genome shotgun sequence"/>
    <property type="match status" value="1"/>
</dbReference>
<dbReference type="InterPro" id="IPR000771">
    <property type="entry name" value="FBA_II"/>
</dbReference>
<evidence type="ECO:0000256" key="5">
    <source>
        <dbReference type="ARBA" id="ARBA00004714"/>
    </source>
</evidence>
<dbReference type="PROSITE" id="PS00602">
    <property type="entry name" value="ALDOLASE_CLASS_II_1"/>
    <property type="match status" value="1"/>
</dbReference>
<comment type="pathway">
    <text evidence="5">Carbohydrate degradation; glycolysis; D-glyceraldehyde 3-phosphate and glycerone phosphate from D-glucose: step 4/4.</text>
</comment>
<keyword evidence="17" id="KW-0324">Glycolysis</keyword>
<feature type="compositionally biased region" description="Polar residues" evidence="24">
    <location>
        <begin position="753"/>
        <end position="768"/>
    </location>
</feature>
<evidence type="ECO:0000256" key="14">
    <source>
        <dbReference type="ARBA" id="ARBA00022968"/>
    </source>
</evidence>
<dbReference type="EMBL" id="SSOP01000239">
    <property type="protein sequence ID" value="KAB5589698.1"/>
    <property type="molecule type" value="Genomic_DNA"/>
</dbReference>
<evidence type="ECO:0000259" key="26">
    <source>
        <dbReference type="PROSITE" id="PS51762"/>
    </source>
</evidence>